<dbReference type="SUPFAM" id="SSF103481">
    <property type="entry name" value="Multidrug resistance efflux transporter EmrE"/>
    <property type="match status" value="2"/>
</dbReference>
<dbReference type="RefSeq" id="WP_071075096.1">
    <property type="nucleotide sequence ID" value="NZ_LFKP01000001.1"/>
</dbReference>
<gene>
    <name evidence="8" type="ORF">AKG95_01235</name>
</gene>
<accession>A0A1S1UFI8</accession>
<comment type="caution">
    <text evidence="8">The sequence shown here is derived from an EMBL/GenBank/DDBJ whole genome shotgun (WGS) entry which is preliminary data.</text>
</comment>
<feature type="transmembrane region" description="Helical" evidence="6">
    <location>
        <begin position="7"/>
        <end position="31"/>
    </location>
</feature>
<dbReference type="PANTHER" id="PTHR32322:SF2">
    <property type="entry name" value="EAMA DOMAIN-CONTAINING PROTEIN"/>
    <property type="match status" value="1"/>
</dbReference>
<protein>
    <submittedName>
        <fullName evidence="8">Multidrug DMT transporter</fullName>
    </submittedName>
</protein>
<dbReference type="AlphaFoldDB" id="A0A1S1UFI8"/>
<dbReference type="PANTHER" id="PTHR32322">
    <property type="entry name" value="INNER MEMBRANE TRANSPORTER"/>
    <property type="match status" value="1"/>
</dbReference>
<feature type="transmembrane region" description="Helical" evidence="6">
    <location>
        <begin position="121"/>
        <end position="139"/>
    </location>
</feature>
<feature type="transmembrane region" description="Helical" evidence="6">
    <location>
        <begin position="151"/>
        <end position="172"/>
    </location>
</feature>
<dbReference type="InterPro" id="IPR050638">
    <property type="entry name" value="AA-Vitamin_Transporters"/>
</dbReference>
<evidence type="ECO:0000256" key="4">
    <source>
        <dbReference type="ARBA" id="ARBA00022989"/>
    </source>
</evidence>
<sequence length="305" mass="32981">MPVRAYLYPFLAMLLWAGNVVVSKLAASSIAPTAITFYRLVLVLLVMTPFIARPLWRNRAAIRRQWWQLALCGVMSMALFQSLSYRAAESTTATNMAIVTALAPLMTALLSVLLLGERLTLGMAAGGVLSFGGLLYLVGRGDMLAMLQQGVHAGDALMLLACLIFALYGVLLRRWRLSIPAWQAIYCQALAALACMLPLFLLLPPGSARLDATTLPLIGYAGIGSSIVLSYLWIEGVKLLGPNRCSIYVNLLPLLTALLAIVWLHESMHVYHLVGGGISLLGVLLAQTVQRPLFGRYRPGVSGTA</sequence>
<keyword evidence="3 6" id="KW-0812">Transmembrane</keyword>
<name>A0A1S1UFI8_9BURK</name>
<dbReference type="GO" id="GO:0016020">
    <property type="term" value="C:membrane"/>
    <property type="evidence" value="ECO:0007669"/>
    <property type="project" value="UniProtKB-SubCell"/>
</dbReference>
<feature type="transmembrane region" description="Helical" evidence="6">
    <location>
        <begin position="270"/>
        <end position="289"/>
    </location>
</feature>
<feature type="transmembrane region" description="Helical" evidence="6">
    <location>
        <begin position="68"/>
        <end position="87"/>
    </location>
</feature>
<evidence type="ECO:0000256" key="2">
    <source>
        <dbReference type="ARBA" id="ARBA00007362"/>
    </source>
</evidence>
<evidence type="ECO:0000256" key="3">
    <source>
        <dbReference type="ARBA" id="ARBA00022692"/>
    </source>
</evidence>
<dbReference type="InterPro" id="IPR000620">
    <property type="entry name" value="EamA_dom"/>
</dbReference>
<feature type="transmembrane region" description="Helical" evidence="6">
    <location>
        <begin position="184"/>
        <end position="203"/>
    </location>
</feature>
<feature type="transmembrane region" description="Helical" evidence="6">
    <location>
        <begin position="37"/>
        <end position="56"/>
    </location>
</feature>
<comment type="subcellular location">
    <subcellularLocation>
        <location evidence="1">Membrane</location>
        <topology evidence="1">Multi-pass membrane protein</topology>
    </subcellularLocation>
</comment>
<evidence type="ECO:0000256" key="6">
    <source>
        <dbReference type="SAM" id="Phobius"/>
    </source>
</evidence>
<keyword evidence="5 6" id="KW-0472">Membrane</keyword>
<reference evidence="8 9" key="1">
    <citation type="submission" date="2015-06" db="EMBL/GenBank/DDBJ databases">
        <title>Draft genome sequencing of a biphenyl-degrading bacterium, Janthinobacterium lividum MEG1.</title>
        <authorList>
            <person name="Shimodaira J."/>
            <person name="Hatta T."/>
        </authorList>
    </citation>
    <scope>NUCLEOTIDE SEQUENCE [LARGE SCALE GENOMIC DNA]</scope>
    <source>
        <strain evidence="8 9">MEG1</strain>
    </source>
</reference>
<feature type="transmembrane region" description="Helical" evidence="6">
    <location>
        <begin position="215"/>
        <end position="234"/>
    </location>
</feature>
<evidence type="ECO:0000313" key="9">
    <source>
        <dbReference type="Proteomes" id="UP000179840"/>
    </source>
</evidence>
<feature type="domain" description="EamA" evidence="7">
    <location>
        <begin position="153"/>
        <end position="285"/>
    </location>
</feature>
<dbReference type="EMBL" id="LFKP01000001">
    <property type="protein sequence ID" value="OHV99120.1"/>
    <property type="molecule type" value="Genomic_DNA"/>
</dbReference>
<evidence type="ECO:0000313" key="8">
    <source>
        <dbReference type="EMBL" id="OHV99120.1"/>
    </source>
</evidence>
<dbReference type="Proteomes" id="UP000179840">
    <property type="component" value="Unassembled WGS sequence"/>
</dbReference>
<dbReference type="InterPro" id="IPR037185">
    <property type="entry name" value="EmrE-like"/>
</dbReference>
<keyword evidence="4 6" id="KW-1133">Transmembrane helix</keyword>
<dbReference type="Pfam" id="PF00892">
    <property type="entry name" value="EamA"/>
    <property type="match status" value="2"/>
</dbReference>
<proteinExistence type="inferred from homology"/>
<feature type="domain" description="EamA" evidence="7">
    <location>
        <begin position="5"/>
        <end position="137"/>
    </location>
</feature>
<evidence type="ECO:0000256" key="5">
    <source>
        <dbReference type="ARBA" id="ARBA00023136"/>
    </source>
</evidence>
<feature type="transmembrane region" description="Helical" evidence="6">
    <location>
        <begin position="246"/>
        <end position="264"/>
    </location>
</feature>
<evidence type="ECO:0000256" key="1">
    <source>
        <dbReference type="ARBA" id="ARBA00004141"/>
    </source>
</evidence>
<evidence type="ECO:0000259" key="7">
    <source>
        <dbReference type="Pfam" id="PF00892"/>
    </source>
</evidence>
<comment type="similarity">
    <text evidence="2">Belongs to the EamA transporter family.</text>
</comment>
<organism evidence="8 9">
    <name type="scientific">Janthinobacterium lividum</name>
    <dbReference type="NCBI Taxonomy" id="29581"/>
    <lineage>
        <taxon>Bacteria</taxon>
        <taxon>Pseudomonadati</taxon>
        <taxon>Pseudomonadota</taxon>
        <taxon>Betaproteobacteria</taxon>
        <taxon>Burkholderiales</taxon>
        <taxon>Oxalobacteraceae</taxon>
        <taxon>Janthinobacterium</taxon>
    </lineage>
</organism>
<feature type="transmembrane region" description="Helical" evidence="6">
    <location>
        <begin position="93"/>
        <end position="114"/>
    </location>
</feature>